<dbReference type="SMART" id="SM00355">
    <property type="entry name" value="ZnF_C2H2"/>
    <property type="match status" value="2"/>
</dbReference>
<dbReference type="PROSITE" id="PS50157">
    <property type="entry name" value="ZINC_FINGER_C2H2_2"/>
    <property type="match status" value="2"/>
</dbReference>
<keyword evidence="1" id="KW-0479">Metal-binding</keyword>
<evidence type="ECO:0000313" key="5">
    <source>
        <dbReference type="WBParaSite" id="PgR139_g008_t01"/>
    </source>
</evidence>
<dbReference type="PROSITE" id="PS00028">
    <property type="entry name" value="ZINC_FINGER_C2H2_1"/>
    <property type="match status" value="1"/>
</dbReference>
<dbReference type="GO" id="GO:0008270">
    <property type="term" value="F:zinc ion binding"/>
    <property type="evidence" value="ECO:0007669"/>
    <property type="project" value="UniProtKB-KW"/>
</dbReference>
<organism evidence="4 5">
    <name type="scientific">Parascaris univalens</name>
    <name type="common">Nematode worm</name>
    <dbReference type="NCBI Taxonomy" id="6257"/>
    <lineage>
        <taxon>Eukaryota</taxon>
        <taxon>Metazoa</taxon>
        <taxon>Ecdysozoa</taxon>
        <taxon>Nematoda</taxon>
        <taxon>Chromadorea</taxon>
        <taxon>Rhabditida</taxon>
        <taxon>Spirurina</taxon>
        <taxon>Ascaridomorpha</taxon>
        <taxon>Ascaridoidea</taxon>
        <taxon>Ascarididae</taxon>
        <taxon>Parascaris</taxon>
    </lineage>
</organism>
<dbReference type="InterPro" id="IPR013087">
    <property type="entry name" value="Znf_C2H2_type"/>
</dbReference>
<keyword evidence="1" id="KW-0862">Zinc</keyword>
<proteinExistence type="predicted"/>
<dbReference type="Proteomes" id="UP000887569">
    <property type="component" value="Unplaced"/>
</dbReference>
<protein>
    <submittedName>
        <fullName evidence="5">C2H2-type domain-containing protein</fullName>
    </submittedName>
</protein>
<name>A0A915CEV9_PARUN</name>
<dbReference type="AlphaFoldDB" id="A0A915CEV9"/>
<evidence type="ECO:0000256" key="1">
    <source>
        <dbReference type="PROSITE-ProRule" id="PRU00042"/>
    </source>
</evidence>
<evidence type="ECO:0000259" key="3">
    <source>
        <dbReference type="PROSITE" id="PS50157"/>
    </source>
</evidence>
<reference evidence="5" key="1">
    <citation type="submission" date="2022-11" db="UniProtKB">
        <authorList>
            <consortium name="WormBaseParasite"/>
        </authorList>
    </citation>
    <scope>IDENTIFICATION</scope>
</reference>
<evidence type="ECO:0000313" key="4">
    <source>
        <dbReference type="Proteomes" id="UP000887569"/>
    </source>
</evidence>
<feature type="domain" description="C2H2-type" evidence="3">
    <location>
        <begin position="226"/>
        <end position="253"/>
    </location>
</feature>
<feature type="region of interest" description="Disordered" evidence="2">
    <location>
        <begin position="128"/>
        <end position="148"/>
    </location>
</feature>
<feature type="domain" description="C2H2-type" evidence="3">
    <location>
        <begin position="368"/>
        <end position="395"/>
    </location>
</feature>
<dbReference type="WBParaSite" id="PgR139_g008_t01">
    <property type="protein sequence ID" value="PgR139_g008_t01"/>
    <property type="gene ID" value="PgR139_g008"/>
</dbReference>
<keyword evidence="1" id="KW-0863">Zinc-finger</keyword>
<keyword evidence="4" id="KW-1185">Reference proteome</keyword>
<evidence type="ECO:0000256" key="2">
    <source>
        <dbReference type="SAM" id="MobiDB-lite"/>
    </source>
</evidence>
<accession>A0A915CEV9</accession>
<sequence>MKSLDEICARLHQKKLNQAKANTSKSESAFTAISSSSSTQCDQQHIGRQNATKVIHNNNSNSNIRRDHEDTPNAVIYFKEYDPSNNRFKSPVKYSPISADILQSPLRLISPIDPAIADDEQTSTNAANVTQSNDDEKGHGGRLPTHNSSETIDVIFPKELRTTSKIVNDDAEAEMGNLMHSSKVQGSLMDISTTHNFNEQLLLLKDSSSTAHCGRPFCKLKKRMHYHCNFCEQGFGNLERLLPHLQKHYTNKSMPPIVKKLFTFPAISILNALTDSTLIKKTAKAAYCSSTQHFINDQTATEESTSRGLMIDRSATIDTPPSKRFKFVDCTQEAMEAVARRDELNTREWSTTSSTNKHSDRNIDESQFRCEKCGYRAIERTKLLLHTKLHQKNDTLATNGFRKIPTLINGKCPVLDECQQMLPHYHCLSCDYTAITDTQIANHQHQ</sequence>